<gene>
    <name evidence="2" type="ORF">DXH78_05385</name>
</gene>
<keyword evidence="1" id="KW-0472">Membrane</keyword>
<reference evidence="3" key="1">
    <citation type="submission" date="2018-08" db="EMBL/GenBank/DDBJ databases">
        <authorList>
            <person name="Kim S.-J."/>
            <person name="Jung G.-Y."/>
        </authorList>
    </citation>
    <scope>NUCLEOTIDE SEQUENCE [LARGE SCALE GENOMIC DNA]</scope>
    <source>
        <strain evidence="3">GY_H</strain>
    </source>
</reference>
<dbReference type="Pfam" id="PF10947">
    <property type="entry name" value="DUF2628"/>
    <property type="match status" value="1"/>
</dbReference>
<dbReference type="InterPro" id="IPR024399">
    <property type="entry name" value="DUF2628"/>
</dbReference>
<keyword evidence="3" id="KW-1185">Reference proteome</keyword>
<evidence type="ECO:0000313" key="2">
    <source>
        <dbReference type="EMBL" id="RDV04068.1"/>
    </source>
</evidence>
<dbReference type="Proteomes" id="UP000263993">
    <property type="component" value="Unassembled WGS sequence"/>
</dbReference>
<protein>
    <submittedName>
        <fullName evidence="2">DUF2628 domain-containing protein</fullName>
    </submittedName>
</protein>
<feature type="transmembrane region" description="Helical" evidence="1">
    <location>
        <begin position="74"/>
        <end position="93"/>
    </location>
</feature>
<feature type="transmembrane region" description="Helical" evidence="1">
    <location>
        <begin position="47"/>
        <end position="68"/>
    </location>
</feature>
<comment type="caution">
    <text evidence="2">The sequence shown here is derived from an EMBL/GenBank/DDBJ whole genome shotgun (WGS) entry which is preliminary data.</text>
</comment>
<evidence type="ECO:0000256" key="1">
    <source>
        <dbReference type="SAM" id="Phobius"/>
    </source>
</evidence>
<dbReference type="EMBL" id="QRGO01000001">
    <property type="protein sequence ID" value="RDV04068.1"/>
    <property type="molecule type" value="Genomic_DNA"/>
</dbReference>
<dbReference type="OrthoDB" id="7285394at2"/>
<proteinExistence type="predicted"/>
<keyword evidence="1" id="KW-0812">Transmembrane</keyword>
<organism evidence="2 3">
    <name type="scientific">Undibacter mobilis</name>
    <dbReference type="NCBI Taxonomy" id="2292256"/>
    <lineage>
        <taxon>Bacteria</taxon>
        <taxon>Pseudomonadati</taxon>
        <taxon>Pseudomonadota</taxon>
        <taxon>Alphaproteobacteria</taxon>
        <taxon>Hyphomicrobiales</taxon>
        <taxon>Nitrobacteraceae</taxon>
        <taxon>Undibacter</taxon>
    </lineage>
</organism>
<sequence>MPTYTVHEPRPRKSESVANPERFVFVRDGFHFWAFVLPPLWFVAKRLWLALIVYVVISVAIEFGMAFAKVPGGWRLVVELMLSIVIGFEAATIQRWTLQRRQWKTLGFVVAENEELAERRFFAAWGQTAPATPAAPAPVYAAPVRRGPPTSSDVIGLFPEPGASR</sequence>
<accession>A0A371B904</accession>
<name>A0A371B904_9BRAD</name>
<keyword evidence="1" id="KW-1133">Transmembrane helix</keyword>
<dbReference type="RefSeq" id="WP_115516094.1">
    <property type="nucleotide sequence ID" value="NZ_QRGO01000001.1"/>
</dbReference>
<evidence type="ECO:0000313" key="3">
    <source>
        <dbReference type="Proteomes" id="UP000263993"/>
    </source>
</evidence>
<dbReference type="AlphaFoldDB" id="A0A371B904"/>